<feature type="compositionally biased region" description="Gly residues" evidence="1">
    <location>
        <begin position="23"/>
        <end position="48"/>
    </location>
</feature>
<proteinExistence type="predicted"/>
<comment type="caution">
    <text evidence="2">The sequence shown here is derived from an EMBL/GenBank/DDBJ whole genome shotgun (WGS) entry which is preliminary data.</text>
</comment>
<sequence length="126" mass="13546">MGEAQVKNQQALATQTSTMQPKGGRGGAGPGAPQVGGGNYAGGRGGGGAGAGGNWGRWWEGLGEVVEELGGEWVQEEVAEEIWQMETWLHRYHQYCLRCFLRVLIPHMAQWEGLVASLVDQGHSLE</sequence>
<organism evidence="2 3">
    <name type="scientific">Eleusine coracana subsp. coracana</name>
    <dbReference type="NCBI Taxonomy" id="191504"/>
    <lineage>
        <taxon>Eukaryota</taxon>
        <taxon>Viridiplantae</taxon>
        <taxon>Streptophyta</taxon>
        <taxon>Embryophyta</taxon>
        <taxon>Tracheophyta</taxon>
        <taxon>Spermatophyta</taxon>
        <taxon>Magnoliopsida</taxon>
        <taxon>Liliopsida</taxon>
        <taxon>Poales</taxon>
        <taxon>Poaceae</taxon>
        <taxon>PACMAD clade</taxon>
        <taxon>Chloridoideae</taxon>
        <taxon>Cynodonteae</taxon>
        <taxon>Eleusininae</taxon>
        <taxon>Eleusine</taxon>
    </lineage>
</organism>
<name>A0AAV5E189_ELECO</name>
<feature type="compositionally biased region" description="Polar residues" evidence="1">
    <location>
        <begin position="1"/>
        <end position="20"/>
    </location>
</feature>
<keyword evidence="3" id="KW-1185">Reference proteome</keyword>
<feature type="region of interest" description="Disordered" evidence="1">
    <location>
        <begin position="1"/>
        <end position="48"/>
    </location>
</feature>
<dbReference type="EMBL" id="BQKI01000072">
    <property type="protein sequence ID" value="GJN15880.1"/>
    <property type="molecule type" value="Genomic_DNA"/>
</dbReference>
<evidence type="ECO:0000256" key="1">
    <source>
        <dbReference type="SAM" id="MobiDB-lite"/>
    </source>
</evidence>
<evidence type="ECO:0000313" key="2">
    <source>
        <dbReference type="EMBL" id="GJN15880.1"/>
    </source>
</evidence>
<dbReference type="AlphaFoldDB" id="A0AAV5E189"/>
<reference evidence="2" key="2">
    <citation type="submission" date="2021-12" db="EMBL/GenBank/DDBJ databases">
        <title>Resequencing data analysis of finger millet.</title>
        <authorList>
            <person name="Hatakeyama M."/>
            <person name="Aluri S."/>
            <person name="Balachadran M.T."/>
            <person name="Sivarajan S.R."/>
            <person name="Poveda L."/>
            <person name="Shimizu-Inatsugi R."/>
            <person name="Schlapbach R."/>
            <person name="Sreeman S.M."/>
            <person name="Shimizu K.K."/>
        </authorList>
    </citation>
    <scope>NUCLEOTIDE SEQUENCE</scope>
</reference>
<protein>
    <submittedName>
        <fullName evidence="2">Uncharacterized protein</fullName>
    </submittedName>
</protein>
<accession>A0AAV5E189</accession>
<evidence type="ECO:0000313" key="3">
    <source>
        <dbReference type="Proteomes" id="UP001054889"/>
    </source>
</evidence>
<gene>
    <name evidence="2" type="primary">gb02825</name>
    <name evidence="2" type="ORF">PR202_gb02825</name>
</gene>
<reference evidence="2" key="1">
    <citation type="journal article" date="2018" name="DNA Res.">
        <title>Multiple hybrid de novo genome assembly of finger millet, an orphan allotetraploid crop.</title>
        <authorList>
            <person name="Hatakeyama M."/>
            <person name="Aluri S."/>
            <person name="Balachadran M.T."/>
            <person name="Sivarajan S.R."/>
            <person name="Patrignani A."/>
            <person name="Gruter S."/>
            <person name="Poveda L."/>
            <person name="Shimizu-Inatsugi R."/>
            <person name="Baeten J."/>
            <person name="Francoijs K.J."/>
            <person name="Nataraja K.N."/>
            <person name="Reddy Y.A.N."/>
            <person name="Phadnis S."/>
            <person name="Ravikumar R.L."/>
            <person name="Schlapbach R."/>
            <person name="Sreeman S.M."/>
            <person name="Shimizu K.K."/>
        </authorList>
    </citation>
    <scope>NUCLEOTIDE SEQUENCE</scope>
</reference>
<dbReference type="Proteomes" id="UP001054889">
    <property type="component" value="Unassembled WGS sequence"/>
</dbReference>